<evidence type="ECO:0000313" key="3">
    <source>
        <dbReference type="Proteomes" id="UP001382455"/>
    </source>
</evidence>
<evidence type="ECO:0000256" key="1">
    <source>
        <dbReference type="SAM" id="SignalP"/>
    </source>
</evidence>
<comment type="caution">
    <text evidence="2">The sequence shown here is derived from an EMBL/GenBank/DDBJ whole genome shotgun (WGS) entry which is preliminary data.</text>
</comment>
<dbReference type="RefSeq" id="WP_336435476.1">
    <property type="nucleotide sequence ID" value="NZ_JBAWKS010000001.1"/>
</dbReference>
<gene>
    <name evidence="2" type="ORF">WAE96_11035</name>
</gene>
<dbReference type="Proteomes" id="UP001382455">
    <property type="component" value="Unassembled WGS sequence"/>
</dbReference>
<feature type="signal peptide" evidence="1">
    <location>
        <begin position="1"/>
        <end position="28"/>
    </location>
</feature>
<keyword evidence="1" id="KW-0732">Signal</keyword>
<evidence type="ECO:0000313" key="2">
    <source>
        <dbReference type="EMBL" id="MEI4550201.1"/>
    </source>
</evidence>
<dbReference type="InterPro" id="IPR025293">
    <property type="entry name" value="YfiR/HmsC-like"/>
</dbReference>
<accession>A0ABU8ET95</accession>
<protein>
    <submittedName>
        <fullName evidence="2">YfiR/HmsC family protein</fullName>
    </submittedName>
</protein>
<dbReference type="EMBL" id="JBAWKS010000001">
    <property type="protein sequence ID" value="MEI4550201.1"/>
    <property type="molecule type" value="Genomic_DNA"/>
</dbReference>
<feature type="chain" id="PRO_5047377696" evidence="1">
    <location>
        <begin position="29"/>
        <end position="172"/>
    </location>
</feature>
<dbReference type="Pfam" id="PF13689">
    <property type="entry name" value="DUF4154"/>
    <property type="match status" value="1"/>
</dbReference>
<sequence length="172" mass="19209">MLLNSVNKLKRLFVLSLVLFSVSTFSMASELPANLQVVLLSKLMPYEKALSVKPKLSIFVINDQAVYQAFNLLKAKQRNEQLGNIKFGNALPNKAYDIIYLDSQVNLSDALIYSLKFNSLLVTNEIDLVKQGITLGLSVKNGRPMFFLNKKSSDATGLSWDKTVLDIATLYN</sequence>
<proteinExistence type="predicted"/>
<name>A0ABU8ET95_9GAMM</name>
<reference evidence="2 3" key="1">
    <citation type="submission" date="2023-12" db="EMBL/GenBank/DDBJ databases">
        <title>Friends and Foes: Symbiotic and Algicidal bacterial influence on Karenia brevis blooms.</title>
        <authorList>
            <person name="Fei C."/>
            <person name="Mohamed A.R."/>
            <person name="Booker A."/>
            <person name="Arshad M."/>
            <person name="Klass S."/>
            <person name="Ahn S."/>
            <person name="Gilbert P.M."/>
            <person name="Heil C.A."/>
            <person name="Martinez J.M."/>
            <person name="Amin S.A."/>
        </authorList>
    </citation>
    <scope>NUCLEOTIDE SEQUENCE [LARGE SCALE GENOMIC DNA]</scope>
    <source>
        <strain evidence="2 3">CE15</strain>
    </source>
</reference>
<organism evidence="2 3">
    <name type="scientific">Pseudoalteromonas spongiae</name>
    <dbReference type="NCBI Taxonomy" id="298657"/>
    <lineage>
        <taxon>Bacteria</taxon>
        <taxon>Pseudomonadati</taxon>
        <taxon>Pseudomonadota</taxon>
        <taxon>Gammaproteobacteria</taxon>
        <taxon>Alteromonadales</taxon>
        <taxon>Pseudoalteromonadaceae</taxon>
        <taxon>Pseudoalteromonas</taxon>
    </lineage>
</organism>
<keyword evidence="3" id="KW-1185">Reference proteome</keyword>